<dbReference type="EMBL" id="BMFS01000003">
    <property type="protein sequence ID" value="GGG95945.1"/>
    <property type="molecule type" value="Genomic_DNA"/>
</dbReference>
<dbReference type="PRINTS" id="PR00773">
    <property type="entry name" value="GRPEPROTEIN"/>
</dbReference>
<organism evidence="8 9">
    <name type="scientific">Glycocaulis albus</name>
    <dbReference type="NCBI Taxonomy" id="1382801"/>
    <lineage>
        <taxon>Bacteria</taxon>
        <taxon>Pseudomonadati</taxon>
        <taxon>Pseudomonadota</taxon>
        <taxon>Alphaproteobacteria</taxon>
        <taxon>Maricaulales</taxon>
        <taxon>Maricaulaceae</taxon>
        <taxon>Glycocaulis</taxon>
    </lineage>
</organism>
<evidence type="ECO:0000256" key="5">
    <source>
        <dbReference type="RuleBase" id="RU004478"/>
    </source>
</evidence>
<evidence type="ECO:0000256" key="3">
    <source>
        <dbReference type="ARBA" id="ARBA00023186"/>
    </source>
</evidence>
<keyword evidence="6" id="KW-0175">Coiled coil</keyword>
<evidence type="ECO:0000313" key="9">
    <source>
        <dbReference type="Proteomes" id="UP000648722"/>
    </source>
</evidence>
<dbReference type="Gene3D" id="2.30.22.10">
    <property type="entry name" value="Head domain of nucleotide exchange factor GrpE"/>
    <property type="match status" value="1"/>
</dbReference>
<dbReference type="HAMAP" id="MF_01151">
    <property type="entry name" value="GrpE"/>
    <property type="match status" value="1"/>
</dbReference>
<keyword evidence="3 4" id="KW-0143">Chaperone</keyword>
<proteinExistence type="inferred from homology"/>
<feature type="compositionally biased region" description="Acidic residues" evidence="7">
    <location>
        <begin position="21"/>
        <end position="36"/>
    </location>
</feature>
<comment type="subcellular location">
    <subcellularLocation>
        <location evidence="4">Cytoplasm</location>
    </subcellularLocation>
</comment>
<comment type="similarity">
    <text evidence="1 4 5">Belongs to the GrpE family.</text>
</comment>
<comment type="subunit">
    <text evidence="4">Homodimer.</text>
</comment>
<evidence type="ECO:0000256" key="4">
    <source>
        <dbReference type="HAMAP-Rule" id="MF_01151"/>
    </source>
</evidence>
<reference evidence="9" key="1">
    <citation type="journal article" date="2019" name="Int. J. Syst. Evol. Microbiol.">
        <title>The Global Catalogue of Microorganisms (GCM) 10K type strain sequencing project: providing services to taxonomists for standard genome sequencing and annotation.</title>
        <authorList>
            <consortium name="The Broad Institute Genomics Platform"/>
            <consortium name="The Broad Institute Genome Sequencing Center for Infectious Disease"/>
            <person name="Wu L."/>
            <person name="Ma J."/>
        </authorList>
    </citation>
    <scope>NUCLEOTIDE SEQUENCE [LARGE SCALE GENOMIC DNA]</scope>
    <source>
        <strain evidence="9">CGMCC 1.12766</strain>
    </source>
</reference>
<dbReference type="NCBIfam" id="NF010739">
    <property type="entry name" value="PRK14141.1"/>
    <property type="match status" value="1"/>
</dbReference>
<comment type="caution">
    <text evidence="8">The sequence shown here is derived from an EMBL/GenBank/DDBJ whole genome shotgun (WGS) entry which is preliminary data.</text>
</comment>
<dbReference type="Proteomes" id="UP000648722">
    <property type="component" value="Unassembled WGS sequence"/>
</dbReference>
<dbReference type="PANTHER" id="PTHR21237">
    <property type="entry name" value="GRPE PROTEIN"/>
    <property type="match status" value="1"/>
</dbReference>
<evidence type="ECO:0000256" key="2">
    <source>
        <dbReference type="ARBA" id="ARBA00023016"/>
    </source>
</evidence>
<dbReference type="RefSeq" id="WP_188451412.1">
    <property type="nucleotide sequence ID" value="NZ_BMFS01000003.1"/>
</dbReference>
<gene>
    <name evidence="4 8" type="primary">grpE</name>
    <name evidence="8" type="ORF">GCM10007420_09450</name>
</gene>
<dbReference type="SUPFAM" id="SSF51064">
    <property type="entry name" value="Head domain of nucleotide exchange factor GrpE"/>
    <property type="match status" value="1"/>
</dbReference>
<dbReference type="CDD" id="cd00446">
    <property type="entry name" value="GrpE"/>
    <property type="match status" value="1"/>
</dbReference>
<keyword evidence="2 4" id="KW-0346">Stress response</keyword>
<feature type="coiled-coil region" evidence="6">
    <location>
        <begin position="37"/>
        <end position="75"/>
    </location>
</feature>
<evidence type="ECO:0000256" key="1">
    <source>
        <dbReference type="ARBA" id="ARBA00009054"/>
    </source>
</evidence>
<feature type="region of interest" description="Disordered" evidence="7">
    <location>
        <begin position="190"/>
        <end position="220"/>
    </location>
</feature>
<keyword evidence="4" id="KW-0963">Cytoplasm</keyword>
<evidence type="ECO:0000256" key="7">
    <source>
        <dbReference type="SAM" id="MobiDB-lite"/>
    </source>
</evidence>
<evidence type="ECO:0000313" key="8">
    <source>
        <dbReference type="EMBL" id="GGG95945.1"/>
    </source>
</evidence>
<dbReference type="PANTHER" id="PTHR21237:SF23">
    <property type="entry name" value="GRPE PROTEIN HOMOLOG, MITOCHONDRIAL"/>
    <property type="match status" value="1"/>
</dbReference>
<dbReference type="InterPro" id="IPR013805">
    <property type="entry name" value="GrpE_CC"/>
</dbReference>
<dbReference type="Gene3D" id="3.90.20.20">
    <property type="match status" value="1"/>
</dbReference>
<dbReference type="SUPFAM" id="SSF58014">
    <property type="entry name" value="Coiled-coil domain of nucleotide exchange factor GrpE"/>
    <property type="match status" value="1"/>
</dbReference>
<protein>
    <recommendedName>
        <fullName evidence="4">Protein GrpE</fullName>
    </recommendedName>
    <alternativeName>
        <fullName evidence="4">HSP-70 cofactor</fullName>
    </alternativeName>
</protein>
<comment type="function">
    <text evidence="4">Participates actively in the response to hyperosmotic and heat shock by preventing the aggregation of stress-denatured proteins, in association with DnaK and GrpE. It is the nucleotide exchange factor for DnaK and may function as a thermosensor. Unfolded proteins bind initially to DnaJ; upon interaction with the DnaJ-bound protein, DnaK hydrolyzes its bound ATP, resulting in the formation of a stable complex. GrpE releases ADP from DnaK; ATP binding to DnaK triggers the release of the substrate protein, thus completing the reaction cycle. Several rounds of ATP-dependent interactions between DnaJ, DnaK and GrpE are required for fully efficient folding.</text>
</comment>
<dbReference type="Pfam" id="PF01025">
    <property type="entry name" value="GrpE"/>
    <property type="match status" value="1"/>
</dbReference>
<dbReference type="InterPro" id="IPR009012">
    <property type="entry name" value="GrpE_head"/>
</dbReference>
<dbReference type="InterPro" id="IPR000740">
    <property type="entry name" value="GrpE"/>
</dbReference>
<keyword evidence="9" id="KW-1185">Reference proteome</keyword>
<feature type="region of interest" description="Disordered" evidence="7">
    <location>
        <begin position="1"/>
        <end position="36"/>
    </location>
</feature>
<name>A0ABQ1XK91_9PROT</name>
<evidence type="ECO:0000256" key="6">
    <source>
        <dbReference type="SAM" id="Coils"/>
    </source>
</evidence>
<sequence>MSDDNKTGETEDTAGTRPDETVDAAEDAGEQSGDDGLEVLQAQLDDLRDRLLRAVADAENTRKRAAREVKETREYAVTGFARDMLDIADNLERALGLLGEDVRASLPENVKPLVEGVEMTQRRLMSTLERHGVKRVSPEPGDPLDPNLHQAAAQIPADQPKGRIAHVMQPGYVIGERTLRAAMVVVSAGPAEGTAPAGDRPAAEPGPPGQKPGSGLDVEA</sequence>
<accession>A0ABQ1XK91</accession>